<dbReference type="EMBL" id="JBHFNT010000072">
    <property type="protein sequence ID" value="MFB2834747.1"/>
    <property type="molecule type" value="Genomic_DNA"/>
</dbReference>
<gene>
    <name evidence="2" type="ORF">ACE1CA_09460</name>
</gene>
<reference evidence="2 3" key="1">
    <citation type="submission" date="2024-09" db="EMBL/GenBank/DDBJ databases">
        <title>Floridaenema gen nov. (Aerosakkonemataceae, Aerosakkonematales ord. nov., Cyanobacteria) from benthic tropical and subtropical fresh waters, with the description of four new species.</title>
        <authorList>
            <person name="Moretto J.A."/>
            <person name="Berthold D.E."/>
            <person name="Lefler F.W."/>
            <person name="Huang I.-S."/>
            <person name="Laughinghouse H. IV."/>
        </authorList>
    </citation>
    <scope>NUCLEOTIDE SEQUENCE [LARGE SCALE GENOMIC DNA]</scope>
    <source>
        <strain evidence="2 3">BLCC-F167</strain>
    </source>
</reference>
<evidence type="ECO:0000313" key="2">
    <source>
        <dbReference type="EMBL" id="MFB2834747.1"/>
    </source>
</evidence>
<comment type="caution">
    <text evidence="2">The sequence shown here is derived from an EMBL/GenBank/DDBJ whole genome shotgun (WGS) entry which is preliminary data.</text>
</comment>
<evidence type="ECO:0000313" key="3">
    <source>
        <dbReference type="Proteomes" id="UP001576780"/>
    </source>
</evidence>
<dbReference type="RefSeq" id="WP_413277172.1">
    <property type="nucleotide sequence ID" value="NZ_JBHFNT010000072.1"/>
</dbReference>
<accession>A0ABV4WI63</accession>
<dbReference type="InterPro" id="IPR029060">
    <property type="entry name" value="PIN-like_dom_sf"/>
</dbReference>
<feature type="domain" description="PIN" evidence="1">
    <location>
        <begin position="9"/>
        <end position="133"/>
    </location>
</feature>
<sequence length="153" mass="17538">MTNGVANAVFIDTNILVYANVQESPFHEVALQTIQNYYDAGFDLWISRQVLREYLRTLTRPQAFVNPQPLAIVIARVRFFQTQFRIAEDNQQVTERLLRLMEQIPIGDRQVHDANIVATMLVYGINQILTNNVADFNRFSQVITVLPLVGNES</sequence>
<dbReference type="Proteomes" id="UP001576780">
    <property type="component" value="Unassembled WGS sequence"/>
</dbReference>
<dbReference type="Gene3D" id="3.40.50.1010">
    <property type="entry name" value="5'-nuclease"/>
    <property type="match status" value="1"/>
</dbReference>
<protein>
    <submittedName>
        <fullName evidence="2">Type II toxin-antitoxin system VapC family toxin</fullName>
    </submittedName>
</protein>
<dbReference type="InterPro" id="IPR002716">
    <property type="entry name" value="PIN_dom"/>
</dbReference>
<keyword evidence="3" id="KW-1185">Reference proteome</keyword>
<organism evidence="2 3">
    <name type="scientific">Floridaenema evergladense BLCC-F167</name>
    <dbReference type="NCBI Taxonomy" id="3153639"/>
    <lineage>
        <taxon>Bacteria</taxon>
        <taxon>Bacillati</taxon>
        <taxon>Cyanobacteriota</taxon>
        <taxon>Cyanophyceae</taxon>
        <taxon>Oscillatoriophycideae</taxon>
        <taxon>Aerosakkonematales</taxon>
        <taxon>Aerosakkonemataceae</taxon>
        <taxon>Floridanema</taxon>
        <taxon>Floridanema evergladense</taxon>
    </lineage>
</organism>
<dbReference type="Pfam" id="PF01850">
    <property type="entry name" value="PIN"/>
    <property type="match status" value="1"/>
</dbReference>
<evidence type="ECO:0000259" key="1">
    <source>
        <dbReference type="Pfam" id="PF01850"/>
    </source>
</evidence>
<name>A0ABV4WI63_9CYAN</name>
<proteinExistence type="predicted"/>
<dbReference type="SUPFAM" id="SSF88723">
    <property type="entry name" value="PIN domain-like"/>
    <property type="match status" value="1"/>
</dbReference>